<dbReference type="PANTHER" id="PTHR13483:SF3">
    <property type="entry name" value="BOX C_D SNORNA PROTEIN 1"/>
    <property type="match status" value="1"/>
</dbReference>
<dbReference type="GO" id="GO:0000492">
    <property type="term" value="P:box C/D snoRNP assembly"/>
    <property type="evidence" value="ECO:0007669"/>
    <property type="project" value="TreeGrafter"/>
</dbReference>
<comment type="subunit">
    <text evidence="10">Interacts with FBL, SNU13, NOP58, NUFIP1, RUVBL1, RUVBL2 and TAF9. Interacts (via HIT-type zinc finger) with the RUVBL1/RUVBL2 complex in the presence of ADP.</text>
</comment>
<keyword evidence="7" id="KW-0832">Ubl conjugation</keyword>
<evidence type="ECO:0000256" key="3">
    <source>
        <dbReference type="ARBA" id="ARBA00022553"/>
    </source>
</evidence>
<comment type="similarity">
    <text evidence="9">Belongs to the BCD1 family.</text>
</comment>
<dbReference type="GO" id="GO:0070761">
    <property type="term" value="C:pre-snoRNP complex"/>
    <property type="evidence" value="ECO:0007669"/>
    <property type="project" value="TreeGrafter"/>
</dbReference>
<evidence type="ECO:0000256" key="13">
    <source>
        <dbReference type="PROSITE-ProRule" id="PRU00453"/>
    </source>
</evidence>
<dbReference type="Pfam" id="PF25790">
    <property type="entry name" value="BCD1"/>
    <property type="match status" value="1"/>
</dbReference>
<organism evidence="16 17">
    <name type="scientific">Naematelia encephala</name>
    <dbReference type="NCBI Taxonomy" id="71784"/>
    <lineage>
        <taxon>Eukaryota</taxon>
        <taxon>Fungi</taxon>
        <taxon>Dikarya</taxon>
        <taxon>Basidiomycota</taxon>
        <taxon>Agaricomycotina</taxon>
        <taxon>Tremellomycetes</taxon>
        <taxon>Tremellales</taxon>
        <taxon>Naemateliaceae</taxon>
        <taxon>Naematelia</taxon>
    </lineage>
</organism>
<dbReference type="PANTHER" id="PTHR13483">
    <property type="entry name" value="BOX C_D SNORNA PROTEIN 1-RELATED"/>
    <property type="match status" value="1"/>
</dbReference>
<dbReference type="CDD" id="cd23023">
    <property type="entry name" value="zf-HIT_BCD1"/>
    <property type="match status" value="1"/>
</dbReference>
<keyword evidence="5 13" id="KW-0863">Zinc-finger</keyword>
<comment type="caution">
    <text evidence="16">The sequence shown here is derived from an EMBL/GenBank/DDBJ whole genome shotgun (WGS) entry which is preliminary data.</text>
</comment>
<dbReference type="GO" id="GO:0048254">
    <property type="term" value="P:snoRNA localization"/>
    <property type="evidence" value="ECO:0007669"/>
    <property type="project" value="TreeGrafter"/>
</dbReference>
<evidence type="ECO:0000256" key="11">
    <source>
        <dbReference type="ARBA" id="ARBA00068630"/>
    </source>
</evidence>
<keyword evidence="6" id="KW-0862">Zinc</keyword>
<reference evidence="16 17" key="1">
    <citation type="submission" date="2016-07" db="EMBL/GenBank/DDBJ databases">
        <title>Pervasive Adenine N6-methylation of Active Genes in Fungi.</title>
        <authorList>
            <consortium name="DOE Joint Genome Institute"/>
            <person name="Mondo S.J."/>
            <person name="Dannebaum R.O."/>
            <person name="Kuo R.C."/>
            <person name="Labutti K."/>
            <person name="Haridas S."/>
            <person name="Kuo A."/>
            <person name="Salamov A."/>
            <person name="Ahrendt S.R."/>
            <person name="Lipzen A."/>
            <person name="Sullivan W."/>
            <person name="Andreopoulos W.B."/>
            <person name="Clum A."/>
            <person name="Lindquist E."/>
            <person name="Daum C."/>
            <person name="Ramamoorthy G.K."/>
            <person name="Gryganskyi A."/>
            <person name="Culley D."/>
            <person name="Magnuson J.K."/>
            <person name="James T.Y."/>
            <person name="O'Malley M.A."/>
            <person name="Stajich J.E."/>
            <person name="Spatafora J.W."/>
            <person name="Visel A."/>
            <person name="Grigoriev I.V."/>
        </authorList>
    </citation>
    <scope>NUCLEOTIDE SEQUENCE [LARGE SCALE GENOMIC DNA]</scope>
    <source>
        <strain evidence="16 17">68-887.2</strain>
    </source>
</reference>
<keyword evidence="2" id="KW-0690">Ribosome biogenesis</keyword>
<dbReference type="GO" id="GO:0000463">
    <property type="term" value="P:maturation of LSU-rRNA from tricistronic rRNA transcript (SSU-rRNA, 5.8S rRNA, LSU-rRNA)"/>
    <property type="evidence" value="ECO:0007669"/>
    <property type="project" value="TreeGrafter"/>
</dbReference>
<evidence type="ECO:0000256" key="10">
    <source>
        <dbReference type="ARBA" id="ARBA00061949"/>
    </source>
</evidence>
<evidence type="ECO:0000256" key="5">
    <source>
        <dbReference type="ARBA" id="ARBA00022771"/>
    </source>
</evidence>
<gene>
    <name evidence="16" type="ORF">BCR39DRAFT_558040</name>
</gene>
<dbReference type="AlphaFoldDB" id="A0A1Y2BAX3"/>
<dbReference type="InterPro" id="IPR057721">
    <property type="entry name" value="BCD1_alpha/beta"/>
</dbReference>
<feature type="compositionally biased region" description="Gly residues" evidence="14">
    <location>
        <begin position="99"/>
        <end position="118"/>
    </location>
</feature>
<dbReference type="GO" id="GO:0005634">
    <property type="term" value="C:nucleus"/>
    <property type="evidence" value="ECO:0007669"/>
    <property type="project" value="TreeGrafter"/>
</dbReference>
<evidence type="ECO:0000256" key="2">
    <source>
        <dbReference type="ARBA" id="ARBA00022517"/>
    </source>
</evidence>
<evidence type="ECO:0000256" key="8">
    <source>
        <dbReference type="ARBA" id="ARBA00049598"/>
    </source>
</evidence>
<feature type="region of interest" description="Disordered" evidence="14">
    <location>
        <begin position="347"/>
        <end position="391"/>
    </location>
</feature>
<evidence type="ECO:0000256" key="4">
    <source>
        <dbReference type="ARBA" id="ARBA00022723"/>
    </source>
</evidence>
<dbReference type="EMBL" id="MCFC01000013">
    <property type="protein sequence ID" value="ORY31856.1"/>
    <property type="molecule type" value="Genomic_DNA"/>
</dbReference>
<dbReference type="PROSITE" id="PS51083">
    <property type="entry name" value="ZF_HIT"/>
    <property type="match status" value="1"/>
</dbReference>
<dbReference type="FunCoup" id="A0A1Y2BAX3">
    <property type="interactions" value="14"/>
</dbReference>
<evidence type="ECO:0000256" key="1">
    <source>
        <dbReference type="ARBA" id="ARBA00022499"/>
    </source>
</evidence>
<feature type="domain" description="HIT-type" evidence="15">
    <location>
        <begin position="17"/>
        <end position="51"/>
    </location>
</feature>
<proteinExistence type="inferred from homology"/>
<evidence type="ECO:0000259" key="15">
    <source>
        <dbReference type="PROSITE" id="PS51083"/>
    </source>
</evidence>
<dbReference type="FunFam" id="3.30.60.190:FF:000001">
    <property type="entry name" value="box C/D snoRNA protein 1"/>
    <property type="match status" value="1"/>
</dbReference>
<evidence type="ECO:0000313" key="17">
    <source>
        <dbReference type="Proteomes" id="UP000193986"/>
    </source>
</evidence>
<keyword evidence="1" id="KW-1017">Isopeptide bond</keyword>
<evidence type="ECO:0000256" key="14">
    <source>
        <dbReference type="SAM" id="MobiDB-lite"/>
    </source>
</evidence>
<feature type="region of interest" description="Disordered" evidence="14">
    <location>
        <begin position="89"/>
        <end position="126"/>
    </location>
</feature>
<keyword evidence="17" id="KW-1185">Reference proteome</keyword>
<dbReference type="GO" id="GO:0008270">
    <property type="term" value="F:zinc ion binding"/>
    <property type="evidence" value="ECO:0007669"/>
    <property type="project" value="UniProtKB-UniRule"/>
</dbReference>
<name>A0A1Y2BAX3_9TREE</name>
<accession>A0A1Y2BAX3</accession>
<evidence type="ECO:0000256" key="6">
    <source>
        <dbReference type="ARBA" id="ARBA00022833"/>
    </source>
</evidence>
<evidence type="ECO:0000256" key="7">
    <source>
        <dbReference type="ARBA" id="ARBA00022843"/>
    </source>
</evidence>
<evidence type="ECO:0000256" key="12">
    <source>
        <dbReference type="ARBA" id="ARBA00077531"/>
    </source>
</evidence>
<dbReference type="Pfam" id="PF04438">
    <property type="entry name" value="zf-HIT"/>
    <property type="match status" value="1"/>
</dbReference>
<evidence type="ECO:0000313" key="16">
    <source>
        <dbReference type="EMBL" id="ORY31856.1"/>
    </source>
</evidence>
<dbReference type="Proteomes" id="UP000193986">
    <property type="component" value="Unassembled WGS sequence"/>
</dbReference>
<dbReference type="InParanoid" id="A0A1Y2BAX3"/>
<dbReference type="SUPFAM" id="SSF144232">
    <property type="entry name" value="HIT/MYND zinc finger-like"/>
    <property type="match status" value="1"/>
</dbReference>
<keyword evidence="4" id="KW-0479">Metal-binding</keyword>
<dbReference type="InterPro" id="IPR007529">
    <property type="entry name" value="Znf_HIT"/>
</dbReference>
<evidence type="ECO:0000256" key="9">
    <source>
        <dbReference type="ARBA" id="ARBA00049654"/>
    </source>
</evidence>
<dbReference type="InterPro" id="IPR051639">
    <property type="entry name" value="BCD1"/>
</dbReference>
<sequence>MTEIPIAGPSKPRTQLCAICSTATSKYTCPRCSLATCSLSCSKTHKERFACTGIRDPTAFRPLKDFSQGAWSDDFRWLEEGRRKIATWGEGLPKDESGGIRGGGARGRGRGGRGGGAGAMSNGRTRKSGHEILRAQLGRRGVWMQVMPDGMGRRKSNQSGYNAKNQTIHLTVQIVVPKDLLPEQEADEPKTITQHRVLFSHSDVTILPKLSSLLSPDLAEDAILLLPFHPSPARPTPDDLPDQHPRLYFPPLDTNQTLSEALRGTAFVEFPAIHLISKKAWEESVSGGRVRIVPLAEPRSGGDMGRQRDSGWGNKRKGGPVEEEAAGQNSDAKKMKAHQGLMALGEYGSDSEVSDGDEGQGQEERELLGNGEELGHKGGPTGEEADFHGDLGEAEVAVLQAVGQAMVADLDRM</sequence>
<protein>
    <recommendedName>
        <fullName evidence="11">Box C/D snoRNA protein 1</fullName>
    </recommendedName>
    <alternativeName>
        <fullName evidence="12">Zinc finger HIT domain-containing protein 6</fullName>
    </alternativeName>
</protein>
<dbReference type="Gene3D" id="3.30.60.190">
    <property type="match status" value="1"/>
</dbReference>
<dbReference type="OrthoDB" id="272357at2759"/>
<feature type="region of interest" description="Disordered" evidence="14">
    <location>
        <begin position="295"/>
        <end position="335"/>
    </location>
</feature>
<keyword evidence="3" id="KW-0597">Phosphoprotein</keyword>
<feature type="compositionally biased region" description="Acidic residues" evidence="14">
    <location>
        <begin position="352"/>
        <end position="361"/>
    </location>
</feature>
<comment type="function">
    <text evidence="8">Required for box C/D snoRNAs accumulation involved in snoRNA processing, snoRNA transport to the nucleolus and ribosome biogenesis.</text>
</comment>
<dbReference type="STRING" id="71784.A0A1Y2BAX3"/>